<keyword evidence="2" id="KW-0863">Zinc-finger</keyword>
<protein>
    <submittedName>
        <fullName evidence="7">TraR/DksA C4-type zinc finger protein</fullName>
    </submittedName>
</protein>
<dbReference type="Pfam" id="PF01258">
    <property type="entry name" value="zf-dskA_traR"/>
    <property type="match status" value="1"/>
</dbReference>
<evidence type="ECO:0000256" key="2">
    <source>
        <dbReference type="ARBA" id="ARBA00022771"/>
    </source>
</evidence>
<keyword evidence="8" id="KW-1185">Reference proteome</keyword>
<name>A0ABY9TIB9_9GAMM</name>
<accession>A0ABY9TIB9</accession>
<evidence type="ECO:0000259" key="6">
    <source>
        <dbReference type="Pfam" id="PF21173"/>
    </source>
</evidence>
<evidence type="ECO:0000256" key="3">
    <source>
        <dbReference type="ARBA" id="ARBA00022833"/>
    </source>
</evidence>
<dbReference type="PROSITE" id="PS51128">
    <property type="entry name" value="ZF_DKSA_2"/>
    <property type="match status" value="1"/>
</dbReference>
<dbReference type="EMBL" id="CP134146">
    <property type="protein sequence ID" value="WNC68500.1"/>
    <property type="molecule type" value="Genomic_DNA"/>
</dbReference>
<feature type="zinc finger region" description="dksA C4-type" evidence="4">
    <location>
        <begin position="78"/>
        <end position="102"/>
    </location>
</feature>
<dbReference type="Proteomes" id="UP001248581">
    <property type="component" value="Chromosome"/>
</dbReference>
<feature type="domain" description="DnaK suppressor protein-like N-terminal" evidence="6">
    <location>
        <begin position="8"/>
        <end position="68"/>
    </location>
</feature>
<feature type="domain" description="Zinc finger DksA/TraR C4-type" evidence="5">
    <location>
        <begin position="74"/>
        <end position="102"/>
    </location>
</feature>
<dbReference type="RefSeq" id="WP_348387656.1">
    <property type="nucleotide sequence ID" value="NZ_CP134146.1"/>
</dbReference>
<dbReference type="SUPFAM" id="SSF57716">
    <property type="entry name" value="Glucocorticoid receptor-like (DNA-binding domain)"/>
    <property type="match status" value="1"/>
</dbReference>
<sequence length="105" mass="12015">MIVEKLKASLIAKQDELTKRLAAIETDFKKGRSQDFAEQCTESENDEVLDEIHQQTLLELQKIKQTLAMLQTEQYGICTDCGKPISKERLEALPYTKTCFNCSQE</sequence>
<proteinExistence type="predicted"/>
<gene>
    <name evidence="7" type="ORF">RI845_18540</name>
</gene>
<evidence type="ECO:0000256" key="1">
    <source>
        <dbReference type="ARBA" id="ARBA00022723"/>
    </source>
</evidence>
<organism evidence="7 8">
    <name type="scientific">Thalassotalea nanhaiensis</name>
    <dbReference type="NCBI Taxonomy" id="3065648"/>
    <lineage>
        <taxon>Bacteria</taxon>
        <taxon>Pseudomonadati</taxon>
        <taxon>Pseudomonadota</taxon>
        <taxon>Gammaproteobacteria</taxon>
        <taxon>Alteromonadales</taxon>
        <taxon>Colwelliaceae</taxon>
        <taxon>Thalassotalea</taxon>
    </lineage>
</organism>
<dbReference type="Pfam" id="PF21173">
    <property type="entry name" value="DksA-like_N"/>
    <property type="match status" value="1"/>
</dbReference>
<keyword evidence="1" id="KW-0479">Metal-binding</keyword>
<reference evidence="8" key="1">
    <citation type="submission" date="2023-09" db="EMBL/GenBank/DDBJ databases">
        <authorList>
            <person name="Li S."/>
            <person name="Li X."/>
            <person name="Zhang C."/>
            <person name="Zhao Z."/>
        </authorList>
    </citation>
    <scope>NUCLEOTIDE SEQUENCE [LARGE SCALE GENOMIC DNA]</scope>
    <source>
        <strain evidence="8">SQ345</strain>
    </source>
</reference>
<dbReference type="InterPro" id="IPR048487">
    <property type="entry name" value="DksA-like_N"/>
</dbReference>
<keyword evidence="3" id="KW-0862">Zinc</keyword>
<dbReference type="PANTHER" id="PTHR33823:SF4">
    <property type="entry name" value="GENERAL STRESS PROTEIN 16O"/>
    <property type="match status" value="1"/>
</dbReference>
<evidence type="ECO:0000256" key="4">
    <source>
        <dbReference type="PROSITE-ProRule" id="PRU00510"/>
    </source>
</evidence>
<evidence type="ECO:0000313" key="8">
    <source>
        <dbReference type="Proteomes" id="UP001248581"/>
    </source>
</evidence>
<dbReference type="Gene3D" id="1.20.120.910">
    <property type="entry name" value="DksA, coiled-coil domain"/>
    <property type="match status" value="1"/>
</dbReference>
<dbReference type="PANTHER" id="PTHR33823">
    <property type="entry name" value="RNA POLYMERASE-BINDING TRANSCRIPTION FACTOR DKSA-RELATED"/>
    <property type="match status" value="1"/>
</dbReference>
<dbReference type="InterPro" id="IPR000962">
    <property type="entry name" value="Znf_DskA_TraR"/>
</dbReference>
<evidence type="ECO:0000259" key="5">
    <source>
        <dbReference type="Pfam" id="PF01258"/>
    </source>
</evidence>
<evidence type="ECO:0000313" key="7">
    <source>
        <dbReference type="EMBL" id="WNC68500.1"/>
    </source>
</evidence>